<dbReference type="Ensembl" id="ENSSSCT00070032507.1">
    <property type="protein sequence ID" value="ENSSSCP00070027134.1"/>
    <property type="gene ID" value="ENSSSCG00070016506.1"/>
</dbReference>
<dbReference type="PANTHER" id="PTHR16399:SF20">
    <property type="entry name" value="GASDERMIN-B"/>
    <property type="match status" value="1"/>
</dbReference>
<reference evidence="14 15" key="1">
    <citation type="submission" date="2017-08" db="EMBL/GenBank/DDBJ databases">
        <title>USMARCv1.0.</title>
        <authorList>
            <person name="Hannum G.I."/>
            <person name="Koren S."/>
            <person name="Schroeder S.G."/>
            <person name="Chin S.C."/>
            <person name="Nonneman D.J."/>
            <person name="Becker S.A."/>
            <person name="Rosen B.D."/>
            <person name="Bickhart D.M."/>
            <person name="Putnam N.H."/>
            <person name="Green R.E."/>
            <person name="Tuggle C.K."/>
            <person name="Liu H."/>
            <person name="Rohrer G.A."/>
            <person name="Warr A."/>
            <person name="Hall R."/>
            <person name="Kim K."/>
            <person name="Hume D.A."/>
            <person name="Talbot R."/>
            <person name="Chow W."/>
            <person name="Howe K."/>
            <person name="Schwartz A.S."/>
            <person name="Watson M."/>
            <person name="Archibald A.L."/>
            <person name="Phillippy A.M."/>
            <person name="Smith T.P.L."/>
        </authorList>
    </citation>
    <scope>NUCLEOTIDE SEQUENCE [LARGE SCALE GENOMIC DNA]</scope>
</reference>
<dbReference type="CTD" id="55876"/>
<dbReference type="GO" id="GO:0005737">
    <property type="term" value="C:cytoplasm"/>
    <property type="evidence" value="ECO:0007669"/>
    <property type="project" value="UniProtKB-SubCell"/>
</dbReference>
<dbReference type="Pfam" id="PF04598">
    <property type="entry name" value="Gasdermin"/>
    <property type="match status" value="1"/>
</dbReference>
<evidence type="ECO:0000256" key="11">
    <source>
        <dbReference type="ARBA" id="ARBA00023288"/>
    </source>
</evidence>
<dbReference type="GO" id="GO:0012501">
    <property type="term" value="P:programmed cell death"/>
    <property type="evidence" value="ECO:0007669"/>
    <property type="project" value="UniProtKB-KW"/>
</dbReference>
<dbReference type="Pfam" id="PF17708">
    <property type="entry name" value="Gasdermin_C"/>
    <property type="match status" value="1"/>
</dbReference>
<keyword evidence="11" id="KW-0449">Lipoprotein</keyword>
<keyword evidence="5" id="KW-1003">Cell membrane</keyword>
<dbReference type="OMA" id="FHCFYLV"/>
<evidence type="ECO:0000259" key="13">
    <source>
        <dbReference type="Pfam" id="PF17708"/>
    </source>
</evidence>
<dbReference type="InterPro" id="IPR040460">
    <property type="entry name" value="Gasdermin_pore"/>
</dbReference>
<keyword evidence="10" id="KW-0564">Palmitate</keyword>
<evidence type="ECO:0000256" key="1">
    <source>
        <dbReference type="ARBA" id="ARBA00004496"/>
    </source>
</evidence>
<keyword evidence="7" id="KW-1210">Necrosis</keyword>
<sequence>MPKEFEAATRAVVREVDPQGDWIAVRSLTDADRFHCLYLVKKKKRFFGHQYDKADLRLVDILEVQEGDELFDKLVSGLQDHKAPFRVTDNVDSKGGLTVKLPENMMFEVATYRSRKCNAEVSGSRTPRQLLAALENTKLKRKLPDSFQSIRAMREDLYLVTETLTTTKTETLESEQGCVIQLLVDCLGFRYRRKRQKAVTVPPGTVLGYRLKQLVFPNEESMNIISEKTKSFPHEKDGGASCLGKSLSLEGSRSMKEKVQDLVRVLQDLTEKEQKWVLSCLTKCLTEDEQLRDLQQRVSEVQCSGELRMEGPADPLISSLFNTAGILVEARVEALWDVLDALEELSEERRFVAEALENRTLPLLKGEMESILEQNLGEKLGDEGFDPEARTLWALYVVVSILLQLEKPTSVSS</sequence>
<dbReference type="RefSeq" id="XP_005653979.2">
    <property type="nucleotide sequence ID" value="XM_005653922.3"/>
</dbReference>
<protein>
    <submittedName>
        <fullName evidence="14">Gasdermin B</fullName>
    </submittedName>
</protein>
<evidence type="ECO:0000256" key="7">
    <source>
        <dbReference type="ARBA" id="ARBA00022590"/>
    </source>
</evidence>
<feature type="domain" description="Gasdermin pore forming" evidence="12">
    <location>
        <begin position="5"/>
        <end position="233"/>
    </location>
</feature>
<dbReference type="AlphaFoldDB" id="A0A4X1UFC2"/>
<dbReference type="RefSeq" id="XP_013835150.2">
    <property type="nucleotide sequence ID" value="XM_013979696.2"/>
</dbReference>
<keyword evidence="8" id="KW-0812">Transmembrane</keyword>
<organism evidence="14 15">
    <name type="scientific">Sus scrofa</name>
    <name type="common">Pig</name>
    <dbReference type="NCBI Taxonomy" id="9823"/>
    <lineage>
        <taxon>Eukaryota</taxon>
        <taxon>Metazoa</taxon>
        <taxon>Chordata</taxon>
        <taxon>Craniata</taxon>
        <taxon>Vertebrata</taxon>
        <taxon>Euteleostomi</taxon>
        <taxon>Mammalia</taxon>
        <taxon>Eutheria</taxon>
        <taxon>Laurasiatheria</taxon>
        <taxon>Artiodactyla</taxon>
        <taxon>Suina</taxon>
        <taxon>Suidae</taxon>
        <taxon>Sus</taxon>
    </lineage>
</organism>
<keyword evidence="9" id="KW-0472">Membrane</keyword>
<dbReference type="GeneID" id="100513041"/>
<name>A0A4X1UFC2_PIG</name>
<proteinExistence type="inferred from homology"/>
<dbReference type="Proteomes" id="UP000314985">
    <property type="component" value="Chromosome 12"/>
</dbReference>
<keyword evidence="4" id="KW-1134">Transmembrane beta strand</keyword>
<evidence type="ECO:0000256" key="5">
    <source>
        <dbReference type="ARBA" id="ARBA00022475"/>
    </source>
</evidence>
<dbReference type="OrthoDB" id="9944616at2759"/>
<dbReference type="ExpressionAtlas" id="A0A4X1UFC2">
    <property type="expression patterns" value="baseline and differential"/>
</dbReference>
<dbReference type="Proteomes" id="UP000694720">
    <property type="component" value="Unplaced"/>
</dbReference>
<evidence type="ECO:0000256" key="8">
    <source>
        <dbReference type="ARBA" id="ARBA00022692"/>
    </source>
</evidence>
<dbReference type="PANTHER" id="PTHR16399">
    <property type="entry name" value="GASDERMIN"/>
    <property type="match status" value="1"/>
</dbReference>
<evidence type="ECO:0000259" key="12">
    <source>
        <dbReference type="Pfam" id="PF04598"/>
    </source>
</evidence>
<feature type="domain" description="Gasdermin PUB" evidence="13">
    <location>
        <begin position="253"/>
        <end position="376"/>
    </location>
</feature>
<dbReference type="GO" id="GO:0005886">
    <property type="term" value="C:plasma membrane"/>
    <property type="evidence" value="ECO:0007669"/>
    <property type="project" value="UniProtKB-SubCell"/>
</dbReference>
<dbReference type="InterPro" id="IPR007677">
    <property type="entry name" value="Gasdermin"/>
</dbReference>
<dbReference type="InterPro" id="IPR041263">
    <property type="entry name" value="Gasdermin_PUB"/>
</dbReference>
<dbReference type="KEGG" id="ssc:100513041"/>
<evidence type="ECO:0000256" key="9">
    <source>
        <dbReference type="ARBA" id="ARBA00023136"/>
    </source>
</evidence>
<evidence type="ECO:0000256" key="2">
    <source>
        <dbReference type="ARBA" id="ARBA00004651"/>
    </source>
</evidence>
<dbReference type="SMR" id="A0A4X1UFC2"/>
<evidence type="ECO:0000256" key="3">
    <source>
        <dbReference type="ARBA" id="ARBA00009279"/>
    </source>
</evidence>
<evidence type="ECO:0000256" key="10">
    <source>
        <dbReference type="ARBA" id="ARBA00023139"/>
    </source>
</evidence>
<evidence type="ECO:0000313" key="14">
    <source>
        <dbReference type="Ensembl" id="ENSSSCP00070027134.1"/>
    </source>
</evidence>
<comment type="similarity">
    <text evidence="3">Belongs to the gasdermin family.</text>
</comment>
<accession>A0A4X1UFC2</accession>
<comment type="subcellular location">
    <subcellularLocation>
        <location evidence="2">Cell membrane</location>
        <topology evidence="2">Multi-pass membrane protein</topology>
    </subcellularLocation>
    <subcellularLocation>
        <location evidence="1">Cytoplasm</location>
    </subcellularLocation>
</comment>
<evidence type="ECO:0000256" key="4">
    <source>
        <dbReference type="ARBA" id="ARBA00022452"/>
    </source>
</evidence>
<evidence type="ECO:0000313" key="15">
    <source>
        <dbReference type="Proteomes" id="UP000314985"/>
    </source>
</evidence>
<dbReference type="Ensembl" id="ENSSSCT00035069674.1">
    <property type="protein sequence ID" value="ENSSSCP00035028235.1"/>
    <property type="gene ID" value="ENSSSCG00035052270.1"/>
</dbReference>
<evidence type="ECO:0000256" key="6">
    <source>
        <dbReference type="ARBA" id="ARBA00022490"/>
    </source>
</evidence>
<keyword evidence="6" id="KW-0963">Cytoplasm</keyword>
<reference evidence="14" key="2">
    <citation type="submission" date="2025-05" db="UniProtKB">
        <authorList>
            <consortium name="Ensembl"/>
        </authorList>
    </citation>
    <scope>IDENTIFICATION</scope>
</reference>
<gene>
    <name evidence="14" type="primary">GSDMB</name>
</gene>